<evidence type="ECO:0000256" key="5">
    <source>
        <dbReference type="ARBA" id="ARBA00022984"/>
    </source>
</evidence>
<dbReference type="GO" id="GO:0004180">
    <property type="term" value="F:carboxypeptidase activity"/>
    <property type="evidence" value="ECO:0007669"/>
    <property type="project" value="UniProtKB-ARBA"/>
</dbReference>
<evidence type="ECO:0000256" key="3">
    <source>
        <dbReference type="ARBA" id="ARBA00022679"/>
    </source>
</evidence>
<dbReference type="CDD" id="cd16913">
    <property type="entry name" value="YkuD_like"/>
    <property type="match status" value="1"/>
</dbReference>
<keyword evidence="10" id="KW-1185">Reference proteome</keyword>
<name>A0A7W6DL50_9SPHN</name>
<keyword evidence="5 7" id="KW-0573">Peptidoglycan synthesis</keyword>
<comment type="caution">
    <text evidence="9">The sequence shown here is derived from an EMBL/GenBank/DDBJ whole genome shotgun (WGS) entry which is preliminary data.</text>
</comment>
<feature type="active site" description="Proton donor/acceptor" evidence="7">
    <location>
        <position position="133"/>
    </location>
</feature>
<dbReference type="InterPro" id="IPR038063">
    <property type="entry name" value="Transpep_catalytic_dom"/>
</dbReference>
<feature type="active site" description="Nucleophile" evidence="7">
    <location>
        <position position="144"/>
    </location>
</feature>
<evidence type="ECO:0000256" key="1">
    <source>
        <dbReference type="ARBA" id="ARBA00004752"/>
    </source>
</evidence>
<dbReference type="InterPro" id="IPR005490">
    <property type="entry name" value="LD_TPept_cat_dom"/>
</dbReference>
<dbReference type="SUPFAM" id="SSF141523">
    <property type="entry name" value="L,D-transpeptidase catalytic domain-like"/>
    <property type="match status" value="1"/>
</dbReference>
<dbReference type="AlphaFoldDB" id="A0A7W6DL50"/>
<dbReference type="PANTHER" id="PTHR38589">
    <property type="entry name" value="BLR0621 PROTEIN"/>
    <property type="match status" value="1"/>
</dbReference>
<dbReference type="RefSeq" id="WP_183955696.1">
    <property type="nucleotide sequence ID" value="NZ_JACIEB010000005.1"/>
</dbReference>
<keyword evidence="3" id="KW-0808">Transferase</keyword>
<comment type="similarity">
    <text evidence="2">Belongs to the YkuD family.</text>
</comment>
<dbReference type="EMBL" id="JACIEB010000005">
    <property type="protein sequence ID" value="MBB3982620.1"/>
    <property type="molecule type" value="Genomic_DNA"/>
</dbReference>
<dbReference type="PANTHER" id="PTHR38589:SF1">
    <property type="entry name" value="BLR0621 PROTEIN"/>
    <property type="match status" value="1"/>
</dbReference>
<dbReference type="Proteomes" id="UP000552757">
    <property type="component" value="Unassembled WGS sequence"/>
</dbReference>
<feature type="domain" description="L,D-TPase catalytic" evidence="8">
    <location>
        <begin position="1"/>
        <end position="168"/>
    </location>
</feature>
<keyword evidence="6 7" id="KW-0961">Cell wall biogenesis/degradation</keyword>
<dbReference type="GO" id="GO:0016740">
    <property type="term" value="F:transferase activity"/>
    <property type="evidence" value="ECO:0007669"/>
    <property type="project" value="UniProtKB-KW"/>
</dbReference>
<evidence type="ECO:0000256" key="4">
    <source>
        <dbReference type="ARBA" id="ARBA00022960"/>
    </source>
</evidence>
<comment type="pathway">
    <text evidence="1 7">Cell wall biogenesis; peptidoglycan biosynthesis.</text>
</comment>
<dbReference type="UniPathway" id="UPA00219"/>
<protein>
    <submittedName>
        <fullName evidence="9">L,D-peptidoglycan transpeptidase YkuD (ErfK/YbiS/YcfS/YnhG family)</fullName>
    </submittedName>
</protein>
<dbReference type="GO" id="GO:0009252">
    <property type="term" value="P:peptidoglycan biosynthetic process"/>
    <property type="evidence" value="ECO:0007669"/>
    <property type="project" value="UniProtKB-UniPathway"/>
</dbReference>
<proteinExistence type="inferred from homology"/>
<organism evidence="9 10">
    <name type="scientific">Sphingobium fontiphilum</name>
    <dbReference type="NCBI Taxonomy" id="944425"/>
    <lineage>
        <taxon>Bacteria</taxon>
        <taxon>Pseudomonadati</taxon>
        <taxon>Pseudomonadota</taxon>
        <taxon>Alphaproteobacteria</taxon>
        <taxon>Sphingomonadales</taxon>
        <taxon>Sphingomonadaceae</taxon>
        <taxon>Sphingobium</taxon>
    </lineage>
</organism>
<sequence length="168" mass="18102">MTARLIVDSAARRLTLGDWNMPCAIGRSGACAADVKREGDGCSPIGAWPVRGALLRPGRVPPMDLAIPWRWLRAGDGWSDDPADPAYNRPVRLPRGHSAETLCRDDSAYDVIVVLGHNDAPPVPGMGSAIFFHLWVDARPTEGCVAIARDDMLALLPMLRPGDALTII</sequence>
<reference evidence="9 10" key="1">
    <citation type="submission" date="2020-08" db="EMBL/GenBank/DDBJ databases">
        <title>Genomic Encyclopedia of Type Strains, Phase IV (KMG-IV): sequencing the most valuable type-strain genomes for metagenomic binning, comparative biology and taxonomic classification.</title>
        <authorList>
            <person name="Goeker M."/>
        </authorList>
    </citation>
    <scope>NUCLEOTIDE SEQUENCE [LARGE SCALE GENOMIC DNA]</scope>
    <source>
        <strain evidence="9 10">DSM 29348</strain>
    </source>
</reference>
<evidence type="ECO:0000256" key="2">
    <source>
        <dbReference type="ARBA" id="ARBA00005992"/>
    </source>
</evidence>
<gene>
    <name evidence="9" type="ORF">GGR44_002286</name>
</gene>
<dbReference type="Pfam" id="PF03734">
    <property type="entry name" value="YkuD"/>
    <property type="match status" value="1"/>
</dbReference>
<evidence type="ECO:0000313" key="9">
    <source>
        <dbReference type="EMBL" id="MBB3982620.1"/>
    </source>
</evidence>
<evidence type="ECO:0000256" key="6">
    <source>
        <dbReference type="ARBA" id="ARBA00023316"/>
    </source>
</evidence>
<dbReference type="GO" id="GO:0008360">
    <property type="term" value="P:regulation of cell shape"/>
    <property type="evidence" value="ECO:0007669"/>
    <property type="project" value="UniProtKB-UniRule"/>
</dbReference>
<accession>A0A7W6DL50</accession>
<dbReference type="PROSITE" id="PS52029">
    <property type="entry name" value="LD_TPASE"/>
    <property type="match status" value="1"/>
</dbReference>
<evidence type="ECO:0000256" key="7">
    <source>
        <dbReference type="PROSITE-ProRule" id="PRU01373"/>
    </source>
</evidence>
<evidence type="ECO:0000313" key="10">
    <source>
        <dbReference type="Proteomes" id="UP000552757"/>
    </source>
</evidence>
<dbReference type="GO" id="GO:0071555">
    <property type="term" value="P:cell wall organization"/>
    <property type="evidence" value="ECO:0007669"/>
    <property type="project" value="UniProtKB-UniRule"/>
</dbReference>
<keyword evidence="4 7" id="KW-0133">Cell shape</keyword>
<evidence type="ECO:0000259" key="8">
    <source>
        <dbReference type="PROSITE" id="PS52029"/>
    </source>
</evidence>